<dbReference type="NCBIfam" id="TIGR01635">
    <property type="entry name" value="tail_comp_S"/>
    <property type="match status" value="1"/>
</dbReference>
<comment type="caution">
    <text evidence="2">The sequence shown here is derived from an EMBL/GenBank/DDBJ whole genome shotgun (WGS) entry which is preliminary data.</text>
</comment>
<reference evidence="2 3" key="1">
    <citation type="submission" date="2016-08" db="EMBL/GenBank/DDBJ databases">
        <authorList>
            <person name="Seilhamer J.J."/>
        </authorList>
    </citation>
    <scope>NUCLEOTIDE SEQUENCE [LARGE SCALE GENOMIC DNA]</scope>
    <source>
        <strain evidence="2 3">CFBP7245</strain>
    </source>
</reference>
<feature type="region of interest" description="Disordered" evidence="1">
    <location>
        <begin position="1"/>
        <end position="55"/>
    </location>
</feature>
<organism evidence="2 3">
    <name type="scientific">Xanthomonas dyei</name>
    <dbReference type="NCBI Taxonomy" id="743699"/>
    <lineage>
        <taxon>Bacteria</taxon>
        <taxon>Pseudomonadati</taxon>
        <taxon>Pseudomonadota</taxon>
        <taxon>Gammaproteobacteria</taxon>
        <taxon>Lysobacterales</taxon>
        <taxon>Lysobacteraceae</taxon>
        <taxon>Xanthomonas</taxon>
    </lineage>
</organism>
<evidence type="ECO:0000313" key="2">
    <source>
        <dbReference type="EMBL" id="PPU55953.1"/>
    </source>
</evidence>
<evidence type="ECO:0000313" key="3">
    <source>
        <dbReference type="Proteomes" id="UP000238908"/>
    </source>
</evidence>
<protein>
    <submittedName>
        <fullName evidence="2">Phage virion morphogenesis protein</fullName>
    </submittedName>
</protein>
<gene>
    <name evidence="2" type="ORF">XdyCFBP7245_10980</name>
</gene>
<dbReference type="AlphaFoldDB" id="A0A2S7C2Z0"/>
<feature type="compositionally biased region" description="Polar residues" evidence="1">
    <location>
        <begin position="1"/>
        <end position="10"/>
    </location>
</feature>
<dbReference type="Proteomes" id="UP000238908">
    <property type="component" value="Unassembled WGS sequence"/>
</dbReference>
<feature type="compositionally biased region" description="Polar residues" evidence="1">
    <location>
        <begin position="25"/>
        <end position="36"/>
    </location>
</feature>
<proteinExistence type="predicted"/>
<feature type="compositionally biased region" description="Basic residues" evidence="1">
    <location>
        <begin position="46"/>
        <end position="55"/>
    </location>
</feature>
<name>A0A2S7C2Z0_9XANT</name>
<sequence>MPPTAVTITNERGKLASDVGIAPRRSQSALNKQQAPHGSPYATRKQLLRKKPGRVKRTKMFAKPRHAKLFKVGASADTVSVGFVGRVSRIARMHP</sequence>
<dbReference type="Pfam" id="PF05069">
    <property type="entry name" value="Phage_tail_S"/>
    <property type="match status" value="1"/>
</dbReference>
<dbReference type="EMBL" id="MDEE01000014">
    <property type="protein sequence ID" value="PPU55953.1"/>
    <property type="molecule type" value="Genomic_DNA"/>
</dbReference>
<dbReference type="InterPro" id="IPR006522">
    <property type="entry name" value="Phage_virion_morphogenesis"/>
</dbReference>
<accession>A0A2S7C2Z0</accession>
<evidence type="ECO:0000256" key="1">
    <source>
        <dbReference type="SAM" id="MobiDB-lite"/>
    </source>
</evidence>